<dbReference type="PROSITE" id="PS51352">
    <property type="entry name" value="THIOREDOXIN_2"/>
    <property type="match status" value="1"/>
</dbReference>
<keyword evidence="2" id="KW-0809">Transit peptide</keyword>
<dbReference type="Pfam" id="PF00085">
    <property type="entry name" value="Thioredoxin"/>
    <property type="match status" value="1"/>
</dbReference>
<keyword evidence="5" id="KW-0676">Redox-active center</keyword>
<dbReference type="PANTHER" id="PTHR45663:SF21">
    <property type="entry name" value="THIOREDOXIN M3, CHLOROPLASTIC"/>
    <property type="match status" value="1"/>
</dbReference>
<keyword evidence="4" id="KW-1015">Disulfide bond</keyword>
<dbReference type="EMBL" id="JAXIOK010000024">
    <property type="protein sequence ID" value="KAK4741147.1"/>
    <property type="molecule type" value="Genomic_DNA"/>
</dbReference>
<dbReference type="AlphaFoldDB" id="A0AAN7GR71"/>
<evidence type="ECO:0000259" key="6">
    <source>
        <dbReference type="PROSITE" id="PS51352"/>
    </source>
</evidence>
<dbReference type="NCBIfam" id="TIGR01068">
    <property type="entry name" value="thioredoxin"/>
    <property type="match status" value="1"/>
</dbReference>
<evidence type="ECO:0000313" key="7">
    <source>
        <dbReference type="EMBL" id="KAK4741147.1"/>
    </source>
</evidence>
<dbReference type="PRINTS" id="PR00421">
    <property type="entry name" value="THIOREDOXIN"/>
</dbReference>
<dbReference type="SUPFAM" id="SSF52833">
    <property type="entry name" value="Thioredoxin-like"/>
    <property type="match status" value="1"/>
</dbReference>
<organism evidence="7 8">
    <name type="scientific">Trapa incisa</name>
    <dbReference type="NCBI Taxonomy" id="236973"/>
    <lineage>
        <taxon>Eukaryota</taxon>
        <taxon>Viridiplantae</taxon>
        <taxon>Streptophyta</taxon>
        <taxon>Embryophyta</taxon>
        <taxon>Tracheophyta</taxon>
        <taxon>Spermatophyta</taxon>
        <taxon>Magnoliopsida</taxon>
        <taxon>eudicotyledons</taxon>
        <taxon>Gunneridae</taxon>
        <taxon>Pentapetalae</taxon>
        <taxon>rosids</taxon>
        <taxon>malvids</taxon>
        <taxon>Myrtales</taxon>
        <taxon>Lythraceae</taxon>
        <taxon>Trapa</taxon>
    </lineage>
</organism>
<dbReference type="CDD" id="cd02947">
    <property type="entry name" value="TRX_family"/>
    <property type="match status" value="1"/>
</dbReference>
<feature type="domain" description="Thioredoxin" evidence="6">
    <location>
        <begin position="57"/>
        <end position="174"/>
    </location>
</feature>
<dbReference type="InterPro" id="IPR013766">
    <property type="entry name" value="Thioredoxin_domain"/>
</dbReference>
<dbReference type="GO" id="GO:0005737">
    <property type="term" value="C:cytoplasm"/>
    <property type="evidence" value="ECO:0007669"/>
    <property type="project" value="TreeGrafter"/>
</dbReference>
<evidence type="ECO:0000256" key="2">
    <source>
        <dbReference type="ARBA" id="ARBA00022946"/>
    </source>
</evidence>
<proteinExistence type="predicted"/>
<evidence type="ECO:0000256" key="5">
    <source>
        <dbReference type="ARBA" id="ARBA00023284"/>
    </source>
</evidence>
<dbReference type="Proteomes" id="UP001345219">
    <property type="component" value="Chromosome 19"/>
</dbReference>
<accession>A0AAN7GR71</accession>
<name>A0AAN7GR71_9MYRT</name>
<dbReference type="InterPro" id="IPR036249">
    <property type="entry name" value="Thioredoxin-like_sf"/>
</dbReference>
<evidence type="ECO:0000256" key="4">
    <source>
        <dbReference type="ARBA" id="ARBA00023157"/>
    </source>
</evidence>
<gene>
    <name evidence="7" type="ORF">SAY87_024735</name>
</gene>
<dbReference type="PROSITE" id="PS00194">
    <property type="entry name" value="THIOREDOXIN_1"/>
    <property type="match status" value="1"/>
</dbReference>
<evidence type="ECO:0000313" key="8">
    <source>
        <dbReference type="Proteomes" id="UP001345219"/>
    </source>
</evidence>
<evidence type="ECO:0000256" key="1">
    <source>
        <dbReference type="ARBA" id="ARBA00022448"/>
    </source>
</evidence>
<dbReference type="Gene3D" id="3.40.30.10">
    <property type="entry name" value="Glutaredoxin"/>
    <property type="match status" value="1"/>
</dbReference>
<dbReference type="GO" id="GO:0008047">
    <property type="term" value="F:enzyme activator activity"/>
    <property type="evidence" value="ECO:0007669"/>
    <property type="project" value="UniProtKB-ARBA"/>
</dbReference>
<dbReference type="GO" id="GO:0015035">
    <property type="term" value="F:protein-disulfide reductase activity"/>
    <property type="evidence" value="ECO:0007669"/>
    <property type="project" value="InterPro"/>
</dbReference>
<dbReference type="FunFam" id="3.40.30.10:FF:000001">
    <property type="entry name" value="Thioredoxin"/>
    <property type="match status" value="1"/>
</dbReference>
<comment type="caution">
    <text evidence="7">The sequence shown here is derived from an EMBL/GenBank/DDBJ whole genome shotgun (WGS) entry which is preliminary data.</text>
</comment>
<dbReference type="PANTHER" id="PTHR45663">
    <property type="entry name" value="GEO12009P1"/>
    <property type="match status" value="1"/>
</dbReference>
<keyword evidence="1" id="KW-0813">Transport</keyword>
<protein>
    <recommendedName>
        <fullName evidence="6">Thioredoxin domain-containing protein</fullName>
    </recommendedName>
</protein>
<keyword evidence="8" id="KW-1185">Reference proteome</keyword>
<reference evidence="7 8" key="1">
    <citation type="journal article" date="2023" name="Hortic Res">
        <title>Pangenome of water caltrop reveals structural variations and asymmetric subgenome divergence after allopolyploidization.</title>
        <authorList>
            <person name="Zhang X."/>
            <person name="Chen Y."/>
            <person name="Wang L."/>
            <person name="Yuan Y."/>
            <person name="Fang M."/>
            <person name="Shi L."/>
            <person name="Lu R."/>
            <person name="Comes H.P."/>
            <person name="Ma Y."/>
            <person name="Chen Y."/>
            <person name="Huang G."/>
            <person name="Zhou Y."/>
            <person name="Zheng Z."/>
            <person name="Qiu Y."/>
        </authorList>
    </citation>
    <scope>NUCLEOTIDE SEQUENCE [LARGE SCALE GENOMIC DNA]</scope>
    <source>
        <tissue evidence="7">Roots</tissue>
    </source>
</reference>
<dbReference type="InterPro" id="IPR017937">
    <property type="entry name" value="Thioredoxin_CS"/>
</dbReference>
<sequence length="174" mass="18861">MASSTPLGFPLCSLHSRSSISTSSVLSPVSSSGAISFSLGLRSPSGIRFYAQPPRRRVIAMATRQLRASIVTKGSWDKLILDSEVPVLVEFYASWCGPCRVVQGIMDEIAEEYNGKIGCFVLNTDDDSEVAEDYEIKAVPVVLLFKNGKECDSVVGIMPKDFYVAAISRAIETS</sequence>
<dbReference type="InterPro" id="IPR005746">
    <property type="entry name" value="Thioredoxin"/>
</dbReference>
<evidence type="ECO:0000256" key="3">
    <source>
        <dbReference type="ARBA" id="ARBA00022982"/>
    </source>
</evidence>
<keyword evidence="3" id="KW-0249">Electron transport</keyword>